<dbReference type="InterPro" id="IPR008250">
    <property type="entry name" value="ATPase_P-typ_transduc_dom_A_sf"/>
</dbReference>
<accession>A0A7S1AMQ0</accession>
<dbReference type="AlphaFoldDB" id="A0A7S1AMQ0"/>
<feature type="transmembrane region" description="Helical" evidence="15">
    <location>
        <begin position="845"/>
        <end position="867"/>
    </location>
</feature>
<dbReference type="Gene3D" id="3.40.1110.10">
    <property type="entry name" value="Calcium-transporting ATPase, cytoplasmic domain N"/>
    <property type="match status" value="1"/>
</dbReference>
<feature type="binding site" evidence="13">
    <location>
        <position position="405"/>
    </location>
    <ligand>
        <name>ATP</name>
        <dbReference type="ChEBI" id="CHEBI:30616"/>
    </ligand>
</feature>
<feature type="binding site" evidence="13">
    <location>
        <position position="406"/>
    </location>
    <ligand>
        <name>ATP</name>
        <dbReference type="ChEBI" id="CHEBI:30616"/>
    </ligand>
</feature>
<keyword evidence="9 15" id="KW-1133">Transmembrane helix</keyword>
<feature type="binding site" evidence="13">
    <location>
        <position position="564"/>
    </location>
    <ligand>
        <name>ATP</name>
        <dbReference type="ChEBI" id="CHEBI:30616"/>
    </ligand>
</feature>
<feature type="transmembrane region" description="Helical" evidence="15">
    <location>
        <begin position="1035"/>
        <end position="1058"/>
    </location>
</feature>
<organism evidence="18">
    <name type="scientific">Noctiluca scintillans</name>
    <name type="common">Sea sparkle</name>
    <name type="synonym">Red tide dinoflagellate</name>
    <dbReference type="NCBI Taxonomy" id="2966"/>
    <lineage>
        <taxon>Eukaryota</taxon>
        <taxon>Sar</taxon>
        <taxon>Alveolata</taxon>
        <taxon>Dinophyceae</taxon>
        <taxon>Noctilucales</taxon>
        <taxon>Noctilucaceae</taxon>
        <taxon>Noctiluca</taxon>
    </lineage>
</organism>
<evidence type="ECO:0000256" key="8">
    <source>
        <dbReference type="ARBA" id="ARBA00022967"/>
    </source>
</evidence>
<dbReference type="Pfam" id="PF13246">
    <property type="entry name" value="Cation_ATPase"/>
    <property type="match status" value="1"/>
</dbReference>
<dbReference type="Gene3D" id="2.70.150.10">
    <property type="entry name" value="Calcium-transporting ATPase, cytoplasmic transduction domain A"/>
    <property type="match status" value="1"/>
</dbReference>
<dbReference type="InterPro" id="IPR001757">
    <property type="entry name" value="P_typ_ATPase"/>
</dbReference>
<feature type="transmembrane region" description="Helical" evidence="15">
    <location>
        <begin position="61"/>
        <end position="78"/>
    </location>
</feature>
<dbReference type="InterPro" id="IPR006539">
    <property type="entry name" value="P-type_ATPase_IV"/>
</dbReference>
<evidence type="ECO:0000256" key="3">
    <source>
        <dbReference type="ARBA" id="ARBA00022692"/>
    </source>
</evidence>
<feature type="transmembrane region" description="Helical" evidence="15">
    <location>
        <begin position="992"/>
        <end position="1015"/>
    </location>
</feature>
<dbReference type="GO" id="GO:0005524">
    <property type="term" value="F:ATP binding"/>
    <property type="evidence" value="ECO:0007669"/>
    <property type="project" value="UniProtKB-UniRule"/>
</dbReference>
<dbReference type="InterPro" id="IPR023298">
    <property type="entry name" value="ATPase_P-typ_TM_dom_sf"/>
</dbReference>
<comment type="similarity">
    <text evidence="2 15">Belongs to the cation transport ATPase (P-type) (TC 3.A.3) family. Type IV subfamily.</text>
</comment>
<feature type="binding site" evidence="13">
    <location>
        <position position="768"/>
    </location>
    <ligand>
        <name>ATP</name>
        <dbReference type="ChEBI" id="CHEBI:30616"/>
    </ligand>
</feature>
<feature type="domain" description="P-type ATPase N-terminal" evidence="16">
    <location>
        <begin position="29"/>
        <end position="87"/>
    </location>
</feature>
<feature type="binding site" evidence="14">
    <location>
        <position position="407"/>
    </location>
    <ligand>
        <name>Mg(2+)</name>
        <dbReference type="ChEBI" id="CHEBI:18420"/>
    </ligand>
</feature>
<dbReference type="PANTHER" id="PTHR24092">
    <property type="entry name" value="PROBABLE PHOSPHOLIPID-TRANSPORTING ATPASE"/>
    <property type="match status" value="1"/>
</dbReference>
<keyword evidence="4 14" id="KW-0479">Metal-binding</keyword>
<feature type="binding site" evidence="13">
    <location>
        <position position="676"/>
    </location>
    <ligand>
        <name>ATP</name>
        <dbReference type="ChEBI" id="CHEBI:30616"/>
    </ligand>
</feature>
<feature type="binding site" evidence="13">
    <location>
        <position position="675"/>
    </location>
    <ligand>
        <name>ATP</name>
        <dbReference type="ChEBI" id="CHEBI:30616"/>
    </ligand>
</feature>
<dbReference type="GO" id="GO:0005886">
    <property type="term" value="C:plasma membrane"/>
    <property type="evidence" value="ECO:0007669"/>
    <property type="project" value="TreeGrafter"/>
</dbReference>
<feature type="binding site" evidence="14">
    <location>
        <position position="793"/>
    </location>
    <ligand>
        <name>Mg(2+)</name>
        <dbReference type="ChEBI" id="CHEBI:18420"/>
    </ligand>
</feature>
<evidence type="ECO:0000256" key="15">
    <source>
        <dbReference type="RuleBase" id="RU362033"/>
    </source>
</evidence>
<dbReference type="Pfam" id="PF16212">
    <property type="entry name" value="PhoLip_ATPase_C"/>
    <property type="match status" value="1"/>
</dbReference>
<evidence type="ECO:0000256" key="10">
    <source>
        <dbReference type="ARBA" id="ARBA00023136"/>
    </source>
</evidence>
<feature type="transmembrane region" description="Helical" evidence="15">
    <location>
        <begin position="305"/>
        <end position="326"/>
    </location>
</feature>
<evidence type="ECO:0000256" key="12">
    <source>
        <dbReference type="PIRSR" id="PIRSR606539-1"/>
    </source>
</evidence>
<dbReference type="EMBL" id="HBFQ01047474">
    <property type="protein sequence ID" value="CAD8859456.1"/>
    <property type="molecule type" value="Transcribed_RNA"/>
</dbReference>
<evidence type="ECO:0000259" key="17">
    <source>
        <dbReference type="Pfam" id="PF16212"/>
    </source>
</evidence>
<dbReference type="GO" id="GO:0140326">
    <property type="term" value="F:ATPase-coupled intramembrane lipid transporter activity"/>
    <property type="evidence" value="ECO:0007669"/>
    <property type="project" value="UniProtKB-EC"/>
</dbReference>
<evidence type="ECO:0000256" key="4">
    <source>
        <dbReference type="ARBA" id="ARBA00022723"/>
    </source>
</evidence>
<sequence>MLGLCSDTKVLLPRSLRLNDERVTPPAVNKANKGSPNRICTTRFTLITWLPKSLFFQFQRAANMYFFLVCVIVVSLGSDSPTQWSSTVGPFLIVLLWTALKDMWEDIRRRHDDDAENFRQCWRYDFSVKEFAEVRWCDVLCGDLIWTAADDAFPSDLLLLHSCGGQAFISTTNLDGETNLKDRHAADLCSALMQHAGPEDNCSEGEKARDLAAKMVRLAMDHRLEAELEEPRVHLTDMNGKMEVMDYVCRATTSFSLNFEHFVPRGCVLRNTPWTLGWAAYVGAETKTRLNVALSRGKMSNLQHYLNRCVVGLVLVLLLFCTYAGITARFWGQEKSGWLVFFIYWIVLYQILPISLYFWFEVFKLLLGFQINYDQQMVDRGGLGACARTSDLVEELGQVDFVFSDKTGTLTENEMRFARCCISGIDMGEFRDDLDAPATGIRKVQDILNSSDDMRMEVRWFFFCLAVCHAAQVEKTDDDLHFSGSSPDEVAFLEAAHRIGISFTERRRRPGIGSEVVVTAPPTSGETCKSEHVFTIRTEIPFSSDRKRMSVLCDYRGEIFCITKGADNVMGPLCEEPFSDEFVSYLKAYSNLGLRTLAIASKVVDREFLEDWQPRFVAAQSARDRDTQMAIVAAEMEVSLILTGVSAIEDRLQEGVPEAITTIKAAGIRFWVLTGDKTETAVEIARACKLFTNEMTLAYMTDVSNGDHLMELLKSAEQRLHGCVDGGLVLDGTVVRYVVETPEAGQLFYQLATTSVACVCCRLSPTQKRSLIEIVRANNLLAITLAIGDGANDVSMIQGAQVGIGVRGKEGNQAVQASDIAISQFRFLVPLLLCHGRRAYRRVSVFLLFFIYKHVLLVAADMIWAHRSKFAGEIAYPEWLSAAFSLLFSSMQAIYVFAFDRDVPDDVACSSPELYVEGLTRSRFNTFVFVTWMVSAMWHGSLVWVVPNYWIGNDDTETDTFWISSVAAFTLVIVAVNFRIWLFSLNAFSWDVLLSLSLAFLVYILTLLILCYTFVGTMFQPEIENIPSKIDGETVAVLLLTPLALLLDLIIFFGYHWLWPDPLDIRRRSQKSIAKVAIMTS</sequence>
<keyword evidence="8 15" id="KW-1278">Translocase</keyword>
<dbReference type="NCBIfam" id="TIGR01494">
    <property type="entry name" value="ATPase_P-type"/>
    <property type="match status" value="1"/>
</dbReference>
<keyword evidence="6 13" id="KW-0067">ATP-binding</keyword>
<proteinExistence type="inferred from homology"/>
<dbReference type="InterPro" id="IPR023214">
    <property type="entry name" value="HAD_sf"/>
</dbReference>
<feature type="binding site" evidence="14">
    <location>
        <position position="789"/>
    </location>
    <ligand>
        <name>Mg(2+)</name>
        <dbReference type="ChEBI" id="CHEBI:18420"/>
    </ligand>
</feature>
<feature type="domain" description="P-type ATPase C-terminal" evidence="17">
    <location>
        <begin position="815"/>
        <end position="1060"/>
    </location>
</feature>
<feature type="binding site" evidence="13">
    <location>
        <position position="792"/>
    </location>
    <ligand>
        <name>ATP</name>
        <dbReference type="ChEBI" id="CHEBI:30616"/>
    </ligand>
</feature>
<evidence type="ECO:0000256" key="11">
    <source>
        <dbReference type="ARBA" id="ARBA00034036"/>
    </source>
</evidence>
<dbReference type="InterPro" id="IPR018303">
    <property type="entry name" value="ATPase_P-typ_P_site"/>
</dbReference>
<feature type="transmembrane region" description="Helical" evidence="15">
    <location>
        <begin position="338"/>
        <end position="360"/>
    </location>
</feature>
<gene>
    <name evidence="18" type="ORF">NSCI0253_LOCUS33810</name>
</gene>
<dbReference type="EC" id="7.6.2.1" evidence="15"/>
<protein>
    <recommendedName>
        <fullName evidence="15">Phospholipid-transporting ATPase</fullName>
        <ecNumber evidence="15">7.6.2.1</ecNumber>
    </recommendedName>
</protein>
<evidence type="ECO:0000256" key="9">
    <source>
        <dbReference type="ARBA" id="ARBA00022989"/>
    </source>
</evidence>
<dbReference type="InterPro" id="IPR044492">
    <property type="entry name" value="P_typ_ATPase_HD_dom"/>
</dbReference>
<evidence type="ECO:0000256" key="5">
    <source>
        <dbReference type="ARBA" id="ARBA00022741"/>
    </source>
</evidence>
<reference evidence="18" key="1">
    <citation type="submission" date="2021-01" db="EMBL/GenBank/DDBJ databases">
        <authorList>
            <person name="Corre E."/>
            <person name="Pelletier E."/>
            <person name="Niang G."/>
            <person name="Scheremetjew M."/>
            <person name="Finn R."/>
            <person name="Kale V."/>
            <person name="Holt S."/>
            <person name="Cochrane G."/>
            <person name="Meng A."/>
            <person name="Brown T."/>
            <person name="Cohen L."/>
        </authorList>
    </citation>
    <scope>NUCLEOTIDE SEQUENCE</scope>
</reference>
<dbReference type="NCBIfam" id="TIGR01652">
    <property type="entry name" value="ATPase-Plipid"/>
    <property type="match status" value="1"/>
</dbReference>
<keyword evidence="3 15" id="KW-0812">Transmembrane</keyword>
<evidence type="ECO:0000259" key="16">
    <source>
        <dbReference type="Pfam" id="PF16209"/>
    </source>
</evidence>
<feature type="binding site" evidence="13">
    <location>
        <position position="489"/>
    </location>
    <ligand>
        <name>ATP</name>
        <dbReference type="ChEBI" id="CHEBI:30616"/>
    </ligand>
</feature>
<dbReference type="SFLD" id="SFLDF00027">
    <property type="entry name" value="p-type_atpase"/>
    <property type="match status" value="1"/>
</dbReference>
<dbReference type="GO" id="GO:0045332">
    <property type="term" value="P:phospholipid translocation"/>
    <property type="evidence" value="ECO:0007669"/>
    <property type="project" value="TreeGrafter"/>
</dbReference>
<dbReference type="SUPFAM" id="SSF81665">
    <property type="entry name" value="Calcium ATPase, transmembrane domain M"/>
    <property type="match status" value="1"/>
</dbReference>
<keyword evidence="5 13" id="KW-0547">Nucleotide-binding</keyword>
<dbReference type="FunFam" id="3.40.50.1000:FF:000014">
    <property type="entry name" value="Phospholipid-transporting ATPase"/>
    <property type="match status" value="1"/>
</dbReference>
<dbReference type="SUPFAM" id="SSF81653">
    <property type="entry name" value="Calcium ATPase, transduction domain A"/>
    <property type="match status" value="1"/>
</dbReference>
<dbReference type="SFLD" id="SFLDG00002">
    <property type="entry name" value="C1.7:_P-type_atpase_like"/>
    <property type="match status" value="1"/>
</dbReference>
<comment type="catalytic activity">
    <reaction evidence="11 15">
        <text>ATP + H2O + phospholipidSide 1 = ADP + phosphate + phospholipidSide 2.</text>
        <dbReference type="EC" id="7.6.2.1"/>
    </reaction>
</comment>
<dbReference type="GO" id="GO:0016887">
    <property type="term" value="F:ATP hydrolysis activity"/>
    <property type="evidence" value="ECO:0007669"/>
    <property type="project" value="InterPro"/>
</dbReference>
<evidence type="ECO:0000256" key="14">
    <source>
        <dbReference type="PIRSR" id="PIRSR606539-3"/>
    </source>
</evidence>
<evidence type="ECO:0000313" key="18">
    <source>
        <dbReference type="EMBL" id="CAD8859456.1"/>
    </source>
</evidence>
<dbReference type="InterPro" id="IPR032631">
    <property type="entry name" value="P-type_ATPase_N"/>
</dbReference>
<dbReference type="InterPro" id="IPR023299">
    <property type="entry name" value="ATPase_P-typ_cyto_dom_N"/>
</dbReference>
<comment type="subcellular location">
    <subcellularLocation>
        <location evidence="1 15">Membrane</location>
        <topology evidence="1 15">Multi-pass membrane protein</topology>
    </subcellularLocation>
</comment>
<evidence type="ECO:0000256" key="1">
    <source>
        <dbReference type="ARBA" id="ARBA00004141"/>
    </source>
</evidence>
<feature type="binding site" evidence="13">
    <location>
        <position position="595"/>
    </location>
    <ligand>
        <name>ATP</name>
        <dbReference type="ChEBI" id="CHEBI:30616"/>
    </ligand>
</feature>
<feature type="active site" description="4-aspartylphosphate intermediate" evidence="12">
    <location>
        <position position="405"/>
    </location>
</feature>
<dbReference type="SUPFAM" id="SSF56784">
    <property type="entry name" value="HAD-like"/>
    <property type="match status" value="1"/>
</dbReference>
<keyword evidence="7 14" id="KW-0460">Magnesium</keyword>
<dbReference type="Pfam" id="PF16209">
    <property type="entry name" value="PhoLip_ATPase_N"/>
    <property type="match status" value="1"/>
</dbReference>
<dbReference type="InterPro" id="IPR032630">
    <property type="entry name" value="P_typ_ATPase_c"/>
</dbReference>
<feature type="transmembrane region" description="Helical" evidence="15">
    <location>
        <begin position="879"/>
        <end position="898"/>
    </location>
</feature>
<feature type="binding site" evidence="13">
    <location>
        <position position="542"/>
    </location>
    <ligand>
        <name>ATP</name>
        <dbReference type="ChEBI" id="CHEBI:30616"/>
    </ligand>
</feature>
<evidence type="ECO:0000256" key="2">
    <source>
        <dbReference type="ARBA" id="ARBA00008109"/>
    </source>
</evidence>
<dbReference type="PROSITE" id="PS00154">
    <property type="entry name" value="ATPASE_E1_E2"/>
    <property type="match status" value="1"/>
</dbReference>
<dbReference type="PANTHER" id="PTHR24092:SF150">
    <property type="entry name" value="PHOSPHOLIPID-TRANSPORTING ATPASE"/>
    <property type="match status" value="1"/>
</dbReference>
<feature type="transmembrane region" description="Helical" evidence="15">
    <location>
        <begin position="84"/>
        <end position="100"/>
    </location>
</feature>
<feature type="binding site" evidence="13">
    <location>
        <position position="762"/>
    </location>
    <ligand>
        <name>ATP</name>
        <dbReference type="ChEBI" id="CHEBI:30616"/>
    </ligand>
</feature>
<keyword evidence="10 15" id="KW-0472">Membrane</keyword>
<dbReference type="SUPFAM" id="SSF81660">
    <property type="entry name" value="Metal cation-transporting ATPase, ATP-binding domain N"/>
    <property type="match status" value="1"/>
</dbReference>
<name>A0A7S1AMQ0_NOCSC</name>
<feature type="binding site" evidence="13">
    <location>
        <position position="407"/>
    </location>
    <ligand>
        <name>ATP</name>
        <dbReference type="ChEBI" id="CHEBI:30616"/>
    </ligand>
</feature>
<evidence type="ECO:0000256" key="6">
    <source>
        <dbReference type="ARBA" id="ARBA00022840"/>
    </source>
</evidence>
<evidence type="ECO:0000256" key="7">
    <source>
        <dbReference type="ARBA" id="ARBA00022842"/>
    </source>
</evidence>
<dbReference type="Gene3D" id="3.40.50.1000">
    <property type="entry name" value="HAD superfamily/HAD-like"/>
    <property type="match status" value="1"/>
</dbReference>
<feature type="binding site" evidence="13">
    <location>
        <position position="793"/>
    </location>
    <ligand>
        <name>ATP</name>
        <dbReference type="ChEBI" id="CHEBI:30616"/>
    </ligand>
</feature>
<dbReference type="SFLD" id="SFLDS00003">
    <property type="entry name" value="Haloacid_Dehalogenase"/>
    <property type="match status" value="1"/>
</dbReference>
<feature type="transmembrane region" description="Helical" evidence="15">
    <location>
        <begin position="927"/>
        <end position="946"/>
    </location>
</feature>
<feature type="binding site" evidence="14">
    <location>
        <position position="405"/>
    </location>
    <ligand>
        <name>Mg(2+)</name>
        <dbReference type="ChEBI" id="CHEBI:18420"/>
    </ligand>
</feature>
<feature type="transmembrane region" description="Helical" evidence="15">
    <location>
        <begin position="961"/>
        <end position="980"/>
    </location>
</feature>
<dbReference type="InterPro" id="IPR036412">
    <property type="entry name" value="HAD-like_sf"/>
</dbReference>
<evidence type="ECO:0000256" key="13">
    <source>
        <dbReference type="PIRSR" id="PIRSR606539-2"/>
    </source>
</evidence>
<dbReference type="PRINTS" id="PR00119">
    <property type="entry name" value="CATATPASE"/>
</dbReference>
<feature type="binding site" evidence="13">
    <location>
        <position position="674"/>
    </location>
    <ligand>
        <name>ATP</name>
        <dbReference type="ChEBI" id="CHEBI:30616"/>
    </ligand>
</feature>
<comment type="cofactor">
    <cofactor evidence="14">
        <name>Mg(2+)</name>
        <dbReference type="ChEBI" id="CHEBI:18420"/>
    </cofactor>
</comment>
<dbReference type="GO" id="GO:0000287">
    <property type="term" value="F:magnesium ion binding"/>
    <property type="evidence" value="ECO:0007669"/>
    <property type="project" value="UniProtKB-UniRule"/>
</dbReference>